<dbReference type="InterPro" id="IPR016181">
    <property type="entry name" value="Acyl_CoA_acyltransferase"/>
</dbReference>
<keyword evidence="2" id="KW-0963">Cytoplasm</keyword>
<sequence length="195" mass="22635">MTFILSFRTIRNWPKRKRSCSRRLGESERMNYRLMNLHDIDAIVDIEREAFTAPWSAEAFRNELTHNLFAKYMVMELDEDVIGYGGMWLIIDEAHVTNIAVRAEYQGKGYGKSLLREMMRTAYFLGARRMTLEVRVSNERAQSLYRKMGFVPSGVRPAYYSDNLEDALIMWAELEPDSDDHAEFAGAAEVEGERT</sequence>
<accession>A0A7Z2ZPS8</accession>
<comment type="similarity">
    <text evidence="1">Belongs to the acetyltransferase family. RimI subfamily.</text>
</comment>
<evidence type="ECO:0000313" key="7">
    <source>
        <dbReference type="Proteomes" id="UP000502248"/>
    </source>
</evidence>
<dbReference type="Proteomes" id="UP000502248">
    <property type="component" value="Chromosome"/>
</dbReference>
<evidence type="ECO:0000256" key="1">
    <source>
        <dbReference type="ARBA" id="ARBA00005395"/>
    </source>
</evidence>
<reference evidence="6 7" key="1">
    <citation type="submission" date="2020-04" db="EMBL/GenBank/DDBJ databases">
        <title>Genome sequencing of novel species.</title>
        <authorList>
            <person name="Heo J."/>
            <person name="Kim S.-J."/>
            <person name="Kim J.-S."/>
            <person name="Hong S.-B."/>
            <person name="Kwon S.-W."/>
        </authorList>
    </citation>
    <scope>NUCLEOTIDE SEQUENCE [LARGE SCALE GENOMIC DNA]</scope>
    <source>
        <strain evidence="6 7">MFER-1</strain>
    </source>
</reference>
<name>A0A7Z2ZPS8_9BACL</name>
<evidence type="ECO:0000256" key="3">
    <source>
        <dbReference type="ARBA" id="ARBA00022679"/>
    </source>
</evidence>
<evidence type="ECO:0000256" key="4">
    <source>
        <dbReference type="ARBA" id="ARBA00023315"/>
    </source>
</evidence>
<gene>
    <name evidence="6" type="primary">rimI</name>
    <name evidence="6" type="ORF">HH215_31330</name>
</gene>
<feature type="domain" description="N-acetyltransferase" evidence="5">
    <location>
        <begin position="30"/>
        <end position="175"/>
    </location>
</feature>
<dbReference type="SUPFAM" id="SSF55729">
    <property type="entry name" value="Acyl-CoA N-acyltransferases (Nat)"/>
    <property type="match status" value="1"/>
</dbReference>
<dbReference type="EMBL" id="CP051680">
    <property type="protein sequence ID" value="QJD87230.1"/>
    <property type="molecule type" value="Genomic_DNA"/>
</dbReference>
<keyword evidence="6" id="KW-0687">Ribonucleoprotein</keyword>
<dbReference type="InterPro" id="IPR006464">
    <property type="entry name" value="AcTrfase_RimI/Ard1"/>
</dbReference>
<dbReference type="InterPro" id="IPR050680">
    <property type="entry name" value="YpeA/RimI_acetyltransf"/>
</dbReference>
<dbReference type="AlphaFoldDB" id="A0A7Z2ZPS8"/>
<dbReference type="GO" id="GO:0008080">
    <property type="term" value="F:N-acetyltransferase activity"/>
    <property type="evidence" value="ECO:0007669"/>
    <property type="project" value="InterPro"/>
</dbReference>
<dbReference type="NCBIfam" id="TIGR01575">
    <property type="entry name" value="rimI"/>
    <property type="match status" value="1"/>
</dbReference>
<keyword evidence="3 6" id="KW-0808">Transferase</keyword>
<dbReference type="GO" id="GO:0005840">
    <property type="term" value="C:ribosome"/>
    <property type="evidence" value="ECO:0007669"/>
    <property type="project" value="UniProtKB-KW"/>
</dbReference>
<keyword evidence="4" id="KW-0012">Acyltransferase</keyword>
<keyword evidence="6" id="KW-0689">Ribosomal protein</keyword>
<dbReference type="PANTHER" id="PTHR43420">
    <property type="entry name" value="ACETYLTRANSFERASE"/>
    <property type="match status" value="1"/>
</dbReference>
<dbReference type="CDD" id="cd04301">
    <property type="entry name" value="NAT_SF"/>
    <property type="match status" value="1"/>
</dbReference>
<dbReference type="PANTHER" id="PTHR43420:SF44">
    <property type="entry name" value="ACETYLTRANSFERASE YPEA"/>
    <property type="match status" value="1"/>
</dbReference>
<evidence type="ECO:0000259" key="5">
    <source>
        <dbReference type="PROSITE" id="PS51186"/>
    </source>
</evidence>
<keyword evidence="7" id="KW-1185">Reference proteome</keyword>
<protein>
    <submittedName>
        <fullName evidence="6">Ribosomal protein S18-alanine N-acetyltransferase</fullName>
    </submittedName>
</protein>
<evidence type="ECO:0000256" key="2">
    <source>
        <dbReference type="ARBA" id="ARBA00022490"/>
    </source>
</evidence>
<organism evidence="6 7">
    <name type="scientific">Cohnella herbarum</name>
    <dbReference type="NCBI Taxonomy" id="2728023"/>
    <lineage>
        <taxon>Bacteria</taxon>
        <taxon>Bacillati</taxon>
        <taxon>Bacillota</taxon>
        <taxon>Bacilli</taxon>
        <taxon>Bacillales</taxon>
        <taxon>Paenibacillaceae</taxon>
        <taxon>Cohnella</taxon>
    </lineage>
</organism>
<proteinExistence type="inferred from homology"/>
<evidence type="ECO:0000313" key="6">
    <source>
        <dbReference type="EMBL" id="QJD87230.1"/>
    </source>
</evidence>
<dbReference type="Pfam" id="PF00583">
    <property type="entry name" value="Acetyltransf_1"/>
    <property type="match status" value="1"/>
</dbReference>
<dbReference type="InterPro" id="IPR000182">
    <property type="entry name" value="GNAT_dom"/>
</dbReference>
<dbReference type="Gene3D" id="3.40.630.30">
    <property type="match status" value="1"/>
</dbReference>
<dbReference type="PROSITE" id="PS51186">
    <property type="entry name" value="GNAT"/>
    <property type="match status" value="1"/>
</dbReference>
<dbReference type="KEGG" id="cheb:HH215_31330"/>